<protein>
    <submittedName>
        <fullName evidence="1">Terpenoid synthase</fullName>
    </submittedName>
</protein>
<dbReference type="SUPFAM" id="SSF48576">
    <property type="entry name" value="Terpenoid synthases"/>
    <property type="match status" value="1"/>
</dbReference>
<feature type="non-terminal residue" evidence="1">
    <location>
        <position position="1"/>
    </location>
</feature>
<dbReference type="Proteomes" id="UP001362999">
    <property type="component" value="Unassembled WGS sequence"/>
</dbReference>
<accession>A0AAV9ZQ85</accession>
<dbReference type="Gene3D" id="1.10.600.10">
    <property type="entry name" value="Farnesyl Diphosphate Synthase"/>
    <property type="match status" value="1"/>
</dbReference>
<proteinExistence type="predicted"/>
<dbReference type="AlphaFoldDB" id="A0AAV9ZQ85"/>
<organism evidence="1 2">
    <name type="scientific">Favolaschia claudopus</name>
    <dbReference type="NCBI Taxonomy" id="2862362"/>
    <lineage>
        <taxon>Eukaryota</taxon>
        <taxon>Fungi</taxon>
        <taxon>Dikarya</taxon>
        <taxon>Basidiomycota</taxon>
        <taxon>Agaricomycotina</taxon>
        <taxon>Agaricomycetes</taxon>
        <taxon>Agaricomycetidae</taxon>
        <taxon>Agaricales</taxon>
        <taxon>Marasmiineae</taxon>
        <taxon>Mycenaceae</taxon>
        <taxon>Favolaschia</taxon>
    </lineage>
</organism>
<dbReference type="EMBL" id="JAWWNJ010000121">
    <property type="protein sequence ID" value="KAK6988669.1"/>
    <property type="molecule type" value="Genomic_DNA"/>
</dbReference>
<comment type="caution">
    <text evidence="1">The sequence shown here is derived from an EMBL/GenBank/DDBJ whole genome shotgun (WGS) entry which is preliminary data.</text>
</comment>
<evidence type="ECO:0000313" key="2">
    <source>
        <dbReference type="Proteomes" id="UP001362999"/>
    </source>
</evidence>
<keyword evidence="2" id="KW-1185">Reference proteome</keyword>
<evidence type="ECO:0000313" key="1">
    <source>
        <dbReference type="EMBL" id="KAK6988669.1"/>
    </source>
</evidence>
<sequence>LIESAHKYASLDVRFLYARLTALCLFLDDSIENGLFDDVAMFSHRMYLGQKQQHPVLALYQATMQELSDIHGNDTVLRDLAVLPFIVHIDACMIEMTLEVSLNTRGDTRDKTSQQNLPALAPKFPHYLRSKSGIAEPYAALVFKASKEQELPLIRYVRALPDLLFFLEVNNDVLSFHKEELAGETHNLIHLRTQSLVSVRAKGTGPDGHWTTQDTVQLLCNELSETVLRIDGLFQLEKCERKMRGELEEKDGVDDLDDVDLQIARQWRIARDGNIAYHLDCKRYKLEFLKQAVMDGN</sequence>
<reference evidence="1 2" key="1">
    <citation type="journal article" date="2024" name="J Genomics">
        <title>Draft genome sequencing and assembly of Favolaschia claudopus CIRM-BRFM 2984 isolated from oak limbs.</title>
        <authorList>
            <person name="Navarro D."/>
            <person name="Drula E."/>
            <person name="Chaduli D."/>
            <person name="Cazenave R."/>
            <person name="Ahrendt S."/>
            <person name="Wang J."/>
            <person name="Lipzen A."/>
            <person name="Daum C."/>
            <person name="Barry K."/>
            <person name="Grigoriev I.V."/>
            <person name="Favel A."/>
            <person name="Rosso M.N."/>
            <person name="Martin F."/>
        </authorList>
    </citation>
    <scope>NUCLEOTIDE SEQUENCE [LARGE SCALE GENOMIC DNA]</scope>
    <source>
        <strain evidence="1 2">CIRM-BRFM 2984</strain>
    </source>
</reference>
<dbReference type="InterPro" id="IPR008949">
    <property type="entry name" value="Isoprenoid_synthase_dom_sf"/>
</dbReference>
<name>A0AAV9ZQ85_9AGAR</name>
<gene>
    <name evidence="1" type="ORF">R3P38DRAFT_3443606</name>
</gene>